<comment type="caution">
    <text evidence="2">The sequence shown here is derived from an EMBL/GenBank/DDBJ whole genome shotgun (WGS) entry which is preliminary data.</text>
</comment>
<sequence>MGVIMKISGVMAGVLLLGGVGLAGQAAAACSGTALDVTQLSAKFSGNTVCAQRAGDRWQEYHQGTGSGDLIDWKMGPGHAVDPSKQVGTWSATNTGMAYDYGSGGQYTYQVFDNNDGTYSFCNGAEMAVTVRSGQGACP</sequence>
<organism evidence="2 3">
    <name type="scientific">Thauera terpenica 58Eu</name>
    <dbReference type="NCBI Taxonomy" id="1348657"/>
    <lineage>
        <taxon>Bacteria</taxon>
        <taxon>Pseudomonadati</taxon>
        <taxon>Pseudomonadota</taxon>
        <taxon>Betaproteobacteria</taxon>
        <taxon>Rhodocyclales</taxon>
        <taxon>Zoogloeaceae</taxon>
        <taxon>Thauera</taxon>
    </lineage>
</organism>
<evidence type="ECO:0000256" key="1">
    <source>
        <dbReference type="SAM" id="SignalP"/>
    </source>
</evidence>
<keyword evidence="3" id="KW-1185">Reference proteome</keyword>
<dbReference type="PROSITE" id="PS51257">
    <property type="entry name" value="PROKAR_LIPOPROTEIN"/>
    <property type="match status" value="1"/>
</dbReference>
<dbReference type="Proteomes" id="UP000015455">
    <property type="component" value="Unassembled WGS sequence"/>
</dbReference>
<evidence type="ECO:0000313" key="2">
    <source>
        <dbReference type="EMBL" id="EPZ16622.1"/>
    </source>
</evidence>
<dbReference type="EMBL" id="ATJV01000043">
    <property type="protein sequence ID" value="EPZ16622.1"/>
    <property type="molecule type" value="Genomic_DNA"/>
</dbReference>
<accession>S9ZSY5</accession>
<feature type="signal peptide" evidence="1">
    <location>
        <begin position="1"/>
        <end position="28"/>
    </location>
</feature>
<name>S9ZSY5_9RHOO</name>
<dbReference type="AlphaFoldDB" id="S9ZSY5"/>
<protein>
    <submittedName>
        <fullName evidence="2">Uncharacterized protein</fullName>
    </submittedName>
</protein>
<dbReference type="PATRIC" id="fig|1348657.5.peg.939"/>
<proteinExistence type="predicted"/>
<feature type="chain" id="PRO_5004573737" evidence="1">
    <location>
        <begin position="29"/>
        <end position="139"/>
    </location>
</feature>
<evidence type="ECO:0000313" key="3">
    <source>
        <dbReference type="Proteomes" id="UP000015455"/>
    </source>
</evidence>
<dbReference type="eggNOG" id="ENOG50344N9">
    <property type="taxonomic scope" value="Bacteria"/>
</dbReference>
<reference evidence="2 3" key="1">
    <citation type="submission" date="2013-06" db="EMBL/GenBank/DDBJ databases">
        <title>Draft genome sequence of Thauera terpenica.</title>
        <authorList>
            <person name="Liu B."/>
            <person name="Frostegard A.H."/>
            <person name="Shapleigh J.P."/>
        </authorList>
    </citation>
    <scope>NUCLEOTIDE SEQUENCE [LARGE SCALE GENOMIC DNA]</scope>
    <source>
        <strain evidence="2 3">58Eu</strain>
    </source>
</reference>
<keyword evidence="1" id="KW-0732">Signal</keyword>
<gene>
    <name evidence="2" type="ORF">M622_11975</name>
</gene>